<dbReference type="CDD" id="cd06592">
    <property type="entry name" value="GH31_NET37"/>
    <property type="match status" value="1"/>
</dbReference>
<evidence type="ECO:0000313" key="7">
    <source>
        <dbReference type="Proteomes" id="UP000735302"/>
    </source>
</evidence>
<sequence>MTDLPTQFIIEEDMNDNMQVPKRKLTRYMKIAAGTCIIAIILIIIAVLSMPKSSKNMMYTQGHSLKILDDQIEIGPSADRSLVSMDTKSNSLLFTVHGSRDHYLKVKVPHKLVKVVNDPSSPCAAFGIPQQRKHDSQETYAGISGKMPQMCLYFEEKLHAAIYDTVIAGMQCHHVHWFTNDTNSHILNSIDMTESNWYGGGGLSEQRWPLQRVNVPLQPYLTHKFDYSKDVKFDSFIEPYFLSANGAAVMVDSYLPLFVSINNQRDNNIVLKSIFEKPFSARSFENGLSLSYKVCKDTIARTVHQRLARLRLSAAAPKAPSVDLLQFPIWSSRAFTEENLLERDVIMFVKNITYWQLPYSHLFIEGNYSKEAGVFFFNEHKFPHTHQLFMEWQRPLNSRSQKLFVSTEVSPFVPKSGVPAAKSHFALRYKDNVKQVSASGMPNYLDVTNDEAVEWYKSQLSLVEGIGVQGFFFADGHAQNIVFQGVEQSDLVTSKPLLHPNQYTELYNKIAGVTATSSSNRGLSILASGYKAQQFGLLSDAGPFTSTWDFRKGLKAIIPTTITYGLLGYPFVLTGPVGGVFRTGPTGSPPRPSPNLYIRWLSLAAHLPALELSWGPWLYGPEVISYARSLLEYRKDVLWPKYLSEAVEEAARIGTPIVRPLWWIAPQDTTAQFINCEFMVGSRLLVAPVLNDQMMSRSVYLPEGSHWHDILKDRVHKGGQWLQHYAVGLYETATFERLIDA</sequence>
<organism evidence="6 7">
    <name type="scientific">Plakobranchus ocellatus</name>
    <dbReference type="NCBI Taxonomy" id="259542"/>
    <lineage>
        <taxon>Eukaryota</taxon>
        <taxon>Metazoa</taxon>
        <taxon>Spiralia</taxon>
        <taxon>Lophotrochozoa</taxon>
        <taxon>Mollusca</taxon>
        <taxon>Gastropoda</taxon>
        <taxon>Heterobranchia</taxon>
        <taxon>Euthyneura</taxon>
        <taxon>Panpulmonata</taxon>
        <taxon>Sacoglossa</taxon>
        <taxon>Placobranchoidea</taxon>
        <taxon>Plakobranchidae</taxon>
        <taxon>Plakobranchus</taxon>
    </lineage>
</organism>
<comment type="similarity">
    <text evidence="1 2">Belongs to the glycosyl hydrolase 31 family.</text>
</comment>
<dbReference type="SUPFAM" id="SSF51011">
    <property type="entry name" value="Glycosyl hydrolase domain"/>
    <property type="match status" value="1"/>
</dbReference>
<name>A0AAV3Y2F2_9GAST</name>
<dbReference type="AlphaFoldDB" id="A0AAV3Y2F2"/>
<accession>A0AAV3Y2F2</accession>
<dbReference type="PANTHER" id="PTHR43053">
    <property type="entry name" value="GLYCOSIDASE FAMILY 31"/>
    <property type="match status" value="1"/>
</dbReference>
<evidence type="ECO:0000313" key="6">
    <source>
        <dbReference type="EMBL" id="GFN76417.1"/>
    </source>
</evidence>
<keyword evidence="3" id="KW-0472">Membrane</keyword>
<dbReference type="Pfam" id="PF01055">
    <property type="entry name" value="Glyco_hydro_31_2nd"/>
    <property type="match status" value="1"/>
</dbReference>
<comment type="caution">
    <text evidence="6">The sequence shown here is derived from an EMBL/GenBank/DDBJ whole genome shotgun (WGS) entry which is preliminary data.</text>
</comment>
<dbReference type="Gene3D" id="3.20.20.80">
    <property type="entry name" value="Glycosidases"/>
    <property type="match status" value="1"/>
</dbReference>
<dbReference type="Pfam" id="PF21365">
    <property type="entry name" value="Glyco_hydro_31_3rd"/>
    <property type="match status" value="1"/>
</dbReference>
<dbReference type="InterPro" id="IPR013780">
    <property type="entry name" value="Glyco_hydro_b"/>
</dbReference>
<keyword evidence="3" id="KW-1133">Transmembrane helix</keyword>
<dbReference type="InterPro" id="IPR048395">
    <property type="entry name" value="Glyco_hydro_31_C"/>
</dbReference>
<dbReference type="PANTHER" id="PTHR43053:SF6">
    <property type="entry name" value="SITS-BINDING PROTEIN"/>
    <property type="match status" value="1"/>
</dbReference>
<dbReference type="SUPFAM" id="SSF51445">
    <property type="entry name" value="(Trans)glycosidases"/>
    <property type="match status" value="1"/>
</dbReference>
<dbReference type="EMBL" id="BLXT01000383">
    <property type="protein sequence ID" value="GFN76417.1"/>
    <property type="molecule type" value="Genomic_DNA"/>
</dbReference>
<evidence type="ECO:0000259" key="5">
    <source>
        <dbReference type="Pfam" id="PF21365"/>
    </source>
</evidence>
<feature type="domain" description="Glycosyl hydrolase family 31 C-terminal" evidence="5">
    <location>
        <begin position="654"/>
        <end position="726"/>
    </location>
</feature>
<proteinExistence type="inferred from homology"/>
<feature type="domain" description="Glycoside hydrolase family 31 TIM barrel" evidence="4">
    <location>
        <begin position="330"/>
        <end position="636"/>
    </location>
</feature>
<protein>
    <submittedName>
        <fullName evidence="6">Uncharacterized family 31 glucosidase kiaa1161-like</fullName>
    </submittedName>
</protein>
<dbReference type="InterPro" id="IPR017853">
    <property type="entry name" value="GH"/>
</dbReference>
<dbReference type="InterPro" id="IPR050985">
    <property type="entry name" value="Alpha-glycosidase_related"/>
</dbReference>
<dbReference type="Proteomes" id="UP000735302">
    <property type="component" value="Unassembled WGS sequence"/>
</dbReference>
<dbReference type="GO" id="GO:0004553">
    <property type="term" value="F:hydrolase activity, hydrolyzing O-glycosyl compounds"/>
    <property type="evidence" value="ECO:0007669"/>
    <property type="project" value="InterPro"/>
</dbReference>
<dbReference type="Gene3D" id="2.60.40.1180">
    <property type="entry name" value="Golgi alpha-mannosidase II"/>
    <property type="match status" value="1"/>
</dbReference>
<reference evidence="6 7" key="1">
    <citation type="journal article" date="2021" name="Elife">
        <title>Chloroplast acquisition without the gene transfer in kleptoplastic sea slugs, Plakobranchus ocellatus.</title>
        <authorList>
            <person name="Maeda T."/>
            <person name="Takahashi S."/>
            <person name="Yoshida T."/>
            <person name="Shimamura S."/>
            <person name="Takaki Y."/>
            <person name="Nagai Y."/>
            <person name="Toyoda A."/>
            <person name="Suzuki Y."/>
            <person name="Arimoto A."/>
            <person name="Ishii H."/>
            <person name="Satoh N."/>
            <person name="Nishiyama T."/>
            <person name="Hasebe M."/>
            <person name="Maruyama T."/>
            <person name="Minagawa J."/>
            <person name="Obokata J."/>
            <person name="Shigenobu S."/>
        </authorList>
    </citation>
    <scope>NUCLEOTIDE SEQUENCE [LARGE SCALE GENOMIC DNA]</scope>
</reference>
<gene>
    <name evidence="6" type="ORF">PoB_000292300</name>
</gene>
<evidence type="ECO:0000259" key="4">
    <source>
        <dbReference type="Pfam" id="PF01055"/>
    </source>
</evidence>
<keyword evidence="3" id="KW-0812">Transmembrane</keyword>
<evidence type="ECO:0000256" key="3">
    <source>
        <dbReference type="SAM" id="Phobius"/>
    </source>
</evidence>
<keyword evidence="7" id="KW-1185">Reference proteome</keyword>
<keyword evidence="2" id="KW-0326">Glycosidase</keyword>
<feature type="transmembrane region" description="Helical" evidence="3">
    <location>
        <begin position="31"/>
        <end position="50"/>
    </location>
</feature>
<evidence type="ECO:0000256" key="2">
    <source>
        <dbReference type="RuleBase" id="RU361185"/>
    </source>
</evidence>
<dbReference type="InterPro" id="IPR000322">
    <property type="entry name" value="Glyco_hydro_31_TIM"/>
</dbReference>
<evidence type="ECO:0000256" key="1">
    <source>
        <dbReference type="ARBA" id="ARBA00007806"/>
    </source>
</evidence>
<keyword evidence="2" id="KW-0378">Hydrolase</keyword>
<dbReference type="GO" id="GO:0005975">
    <property type="term" value="P:carbohydrate metabolic process"/>
    <property type="evidence" value="ECO:0007669"/>
    <property type="project" value="InterPro"/>
</dbReference>